<feature type="transmembrane region" description="Helical" evidence="11">
    <location>
        <begin position="35"/>
        <end position="59"/>
    </location>
</feature>
<evidence type="ECO:0000313" key="14">
    <source>
        <dbReference type="Proteomes" id="UP001408789"/>
    </source>
</evidence>
<dbReference type="GO" id="GO:0032580">
    <property type="term" value="C:Golgi cisterna membrane"/>
    <property type="evidence" value="ECO:0007669"/>
    <property type="project" value="UniProtKB-SubCell"/>
</dbReference>
<evidence type="ECO:0000313" key="13">
    <source>
        <dbReference type="EMBL" id="KAK9055195.1"/>
    </source>
</evidence>
<keyword evidence="5 11" id="KW-1133">Transmembrane helix</keyword>
<keyword evidence="4 11" id="KW-0812">Transmembrane</keyword>
<dbReference type="EC" id="5.1.3.6" evidence="10"/>
<comment type="catalytic activity">
    <reaction evidence="9">
        <text>UDP-alpha-D-glucuronate = UDP-alpha-D-galacturonate</text>
        <dbReference type="Rhea" id="RHEA:11404"/>
        <dbReference type="ChEBI" id="CHEBI:57635"/>
        <dbReference type="ChEBI" id="CHEBI:58052"/>
        <dbReference type="EC" id="5.1.3.6"/>
    </reaction>
</comment>
<evidence type="ECO:0000256" key="2">
    <source>
        <dbReference type="ARBA" id="ARBA00007637"/>
    </source>
</evidence>
<evidence type="ECO:0000256" key="6">
    <source>
        <dbReference type="ARBA" id="ARBA00023027"/>
    </source>
</evidence>
<protein>
    <recommendedName>
        <fullName evidence="10">UDP-glucuronate 4-epimerase</fullName>
        <ecNumber evidence="10">5.1.3.6</ecNumber>
    </recommendedName>
</protein>
<evidence type="ECO:0000256" key="11">
    <source>
        <dbReference type="SAM" id="Phobius"/>
    </source>
</evidence>
<keyword evidence="6" id="KW-0520">NAD</keyword>
<gene>
    <name evidence="13" type="ORF">SSX86_026277</name>
</gene>
<proteinExistence type="inferred from homology"/>
<evidence type="ECO:0000256" key="5">
    <source>
        <dbReference type="ARBA" id="ARBA00022989"/>
    </source>
</evidence>
<evidence type="ECO:0000256" key="3">
    <source>
        <dbReference type="ARBA" id="ARBA00011738"/>
    </source>
</evidence>
<dbReference type="SUPFAM" id="SSF51735">
    <property type="entry name" value="NAD(P)-binding Rossmann-fold domains"/>
    <property type="match status" value="1"/>
</dbReference>
<keyword evidence="8" id="KW-0413">Isomerase</keyword>
<feature type="domain" description="NAD-dependent epimerase/dehydratase" evidence="12">
    <location>
        <begin position="104"/>
        <end position="339"/>
    </location>
</feature>
<evidence type="ECO:0000256" key="8">
    <source>
        <dbReference type="ARBA" id="ARBA00023235"/>
    </source>
</evidence>
<dbReference type="PRINTS" id="PR01713">
    <property type="entry name" value="NUCEPIMERASE"/>
</dbReference>
<comment type="caution">
    <text evidence="13">The sequence shown here is derived from an EMBL/GenBank/DDBJ whole genome shotgun (WGS) entry which is preliminary data.</text>
</comment>
<comment type="subcellular location">
    <subcellularLocation>
        <location evidence="1">Golgi apparatus</location>
        <location evidence="1">Golgi stack membrane</location>
        <topology evidence="1">Multi-pass membrane protein</topology>
    </subcellularLocation>
</comment>
<evidence type="ECO:0000256" key="10">
    <source>
        <dbReference type="ARBA" id="ARBA00066697"/>
    </source>
</evidence>
<dbReference type="GO" id="GO:0050378">
    <property type="term" value="F:UDP-glucuronate 4-epimerase activity"/>
    <property type="evidence" value="ECO:0007669"/>
    <property type="project" value="UniProtKB-EC"/>
</dbReference>
<keyword evidence="7 11" id="KW-0472">Membrane</keyword>
<organism evidence="13 14">
    <name type="scientific">Deinandra increscens subsp. villosa</name>
    <dbReference type="NCBI Taxonomy" id="3103831"/>
    <lineage>
        <taxon>Eukaryota</taxon>
        <taxon>Viridiplantae</taxon>
        <taxon>Streptophyta</taxon>
        <taxon>Embryophyta</taxon>
        <taxon>Tracheophyta</taxon>
        <taxon>Spermatophyta</taxon>
        <taxon>Magnoliopsida</taxon>
        <taxon>eudicotyledons</taxon>
        <taxon>Gunneridae</taxon>
        <taxon>Pentapetalae</taxon>
        <taxon>asterids</taxon>
        <taxon>campanulids</taxon>
        <taxon>Asterales</taxon>
        <taxon>Asteraceae</taxon>
        <taxon>Asteroideae</taxon>
        <taxon>Heliantheae alliance</taxon>
        <taxon>Madieae</taxon>
        <taxon>Madiinae</taxon>
        <taxon>Deinandra</taxon>
    </lineage>
</organism>
<comment type="similarity">
    <text evidence="2">Belongs to the NAD(P)-dependent epimerase/dehydratase family.</text>
</comment>
<evidence type="ECO:0000256" key="9">
    <source>
        <dbReference type="ARBA" id="ARBA00050136"/>
    </source>
</evidence>
<comment type="subunit">
    <text evidence="3">Homodimer.</text>
</comment>
<evidence type="ECO:0000256" key="1">
    <source>
        <dbReference type="ARBA" id="ARBA00004205"/>
    </source>
</evidence>
<dbReference type="EMBL" id="JBCNJP010000025">
    <property type="protein sequence ID" value="KAK9055195.1"/>
    <property type="molecule type" value="Genomic_DNA"/>
</dbReference>
<dbReference type="Gene3D" id="3.40.50.720">
    <property type="entry name" value="NAD(P)-binding Rossmann-like Domain"/>
    <property type="match status" value="1"/>
</dbReference>
<evidence type="ECO:0000256" key="4">
    <source>
        <dbReference type="ARBA" id="ARBA00022692"/>
    </source>
</evidence>
<accession>A0AAP0CEP1</accession>
<sequence>MPPLEEEQLFPSTPGKIKIERPAHHHPMNRGIHRCFASTFTMFLWALLLIALTASYLSIQSFVDSGGRYIHRPVPRHHVIIGGPHWEKQIRSSAQIHRPHGLSVLVTGAAGFVGSHVALALKKRGDGVVGVDNFNDYYDVSLKNARRALLETNNVFIVEGDINNVRVLAKLFDVVAFTHVLHLAAQAGVRYAMENPHSYVHSNIAGLVTLLEQCKSADPQPAVVWASSSSVYGLNEKAPFSESDRTDRPASLYAATKKAGEAITHTYNHIYGLSVTGLRFFTVYGPWGRPDMAYFSFTKNIRNGKPITIYRGKNRVDLARDFTYIDDIVKGCVAALDTSGKSTGSGGKKRGAAPYRIYNLGNTAPVTVPTMVSLLEKYLKKKAKKRVVTMLGNGDVPFTHANISLARRELGYKPETDLATGLKKFVDWYESYYVDDHGMPVNY</sequence>
<dbReference type="Pfam" id="PF01370">
    <property type="entry name" value="Epimerase"/>
    <property type="match status" value="1"/>
</dbReference>
<dbReference type="AlphaFoldDB" id="A0AAP0CEP1"/>
<evidence type="ECO:0000256" key="7">
    <source>
        <dbReference type="ARBA" id="ARBA00023136"/>
    </source>
</evidence>
<dbReference type="Proteomes" id="UP001408789">
    <property type="component" value="Unassembled WGS sequence"/>
</dbReference>
<dbReference type="InterPro" id="IPR001509">
    <property type="entry name" value="Epimerase_deHydtase"/>
</dbReference>
<name>A0AAP0CEP1_9ASTR</name>
<dbReference type="PANTHER" id="PTHR43574">
    <property type="entry name" value="EPIMERASE-RELATED"/>
    <property type="match status" value="1"/>
</dbReference>
<reference evidence="13 14" key="1">
    <citation type="submission" date="2024-04" db="EMBL/GenBank/DDBJ databases">
        <title>The reference genome of an endangered Asteraceae, Deinandra increscens subsp. villosa, native to the Central Coast of California.</title>
        <authorList>
            <person name="Guilliams M."/>
            <person name="Hasenstab-Lehman K."/>
            <person name="Meyer R."/>
            <person name="Mcevoy S."/>
        </authorList>
    </citation>
    <scope>NUCLEOTIDE SEQUENCE [LARGE SCALE GENOMIC DNA]</scope>
    <source>
        <tissue evidence="13">Leaf</tissue>
    </source>
</reference>
<keyword evidence="14" id="KW-1185">Reference proteome</keyword>
<evidence type="ECO:0000259" key="12">
    <source>
        <dbReference type="Pfam" id="PF01370"/>
    </source>
</evidence>
<dbReference type="FunFam" id="3.40.50.720:FF:000198">
    <property type="entry name" value="UDP-glucuronate 4-epimerase 3"/>
    <property type="match status" value="1"/>
</dbReference>
<dbReference type="InterPro" id="IPR036291">
    <property type="entry name" value="NAD(P)-bd_dom_sf"/>
</dbReference>